<reference evidence="2" key="1">
    <citation type="journal article" date="2019" name="Int. J. Syst. Evol. Microbiol.">
        <title>The Global Catalogue of Microorganisms (GCM) 10K type strain sequencing project: providing services to taxonomists for standard genome sequencing and annotation.</title>
        <authorList>
            <consortium name="The Broad Institute Genomics Platform"/>
            <consortium name="The Broad Institute Genome Sequencing Center for Infectious Disease"/>
            <person name="Wu L."/>
            <person name="Ma J."/>
        </authorList>
    </citation>
    <scope>NUCLEOTIDE SEQUENCE [LARGE SCALE GENOMIC DNA]</scope>
    <source>
        <strain evidence="2">JCM 17111</strain>
    </source>
</reference>
<organism evidence="1 2">
    <name type="scientific">Snuella lapsa</name>
    <dbReference type="NCBI Taxonomy" id="870481"/>
    <lineage>
        <taxon>Bacteria</taxon>
        <taxon>Pseudomonadati</taxon>
        <taxon>Bacteroidota</taxon>
        <taxon>Flavobacteriia</taxon>
        <taxon>Flavobacteriales</taxon>
        <taxon>Flavobacteriaceae</taxon>
        <taxon>Snuella</taxon>
    </lineage>
</organism>
<dbReference type="RefSeq" id="WP_345003846.1">
    <property type="nucleotide sequence ID" value="NZ_BAABCY010000007.1"/>
</dbReference>
<evidence type="ECO:0000313" key="1">
    <source>
        <dbReference type="EMBL" id="GAA3554033.1"/>
    </source>
</evidence>
<evidence type="ECO:0000313" key="2">
    <source>
        <dbReference type="Proteomes" id="UP001500954"/>
    </source>
</evidence>
<dbReference type="Proteomes" id="UP001500954">
    <property type="component" value="Unassembled WGS sequence"/>
</dbReference>
<keyword evidence="2" id="KW-1185">Reference proteome</keyword>
<sequence>MMFSPEDFLSNLKENPIDKHQFWRDINKFYKENKIQDSQLFVSCFSIFNELFKTDYASGQFYTWLEKYAESNLKSAEEIKSEIERNPSRDTYEFWISIVFGLSKLGKDFENEIIDNIKANDGYKISVGLRAATIIDSKDKLSLCETIDALINLDRCKELFDEIDWAYLMNFYTHHLHRYPKFDNRIRELCEIDSSYIYSALARALNSYIELGKNEELFYFSIKHLARTPLEYSGIYNTLNFSLDTYFESDPEVIKCLLESWIDYHLPSANGMEVLEHLLNNFNDKNPKYFHLLISNWLLKSHNYGLAVQFLISEIRSGRDALKLDVNLLEKLNEPDTILLTLRIIGFAWDKDVIYGMLLQILESNLDSQEVINNTASLIYSELLLNYPSLIKRLKEEKTSNKIYKSIIDQIIARADEYFERLSGLPVYDEFKPSDKRLIYYNKIQFKGLGGEALENRKSSFLDFADKTQLRAGKGFFSKTEYGYSNVMEPKRISHSMEMPRLEFIDPIGQQAKRLHFRYISKDELHNS</sequence>
<proteinExistence type="predicted"/>
<name>A0ABP6WN57_9FLAO</name>
<gene>
    <name evidence="1" type="ORF">GCM10022395_01970</name>
</gene>
<dbReference type="EMBL" id="BAABCY010000007">
    <property type="protein sequence ID" value="GAA3554033.1"/>
    <property type="molecule type" value="Genomic_DNA"/>
</dbReference>
<comment type="caution">
    <text evidence="1">The sequence shown here is derived from an EMBL/GenBank/DDBJ whole genome shotgun (WGS) entry which is preliminary data.</text>
</comment>
<accession>A0ABP6WN57</accession>
<protein>
    <submittedName>
        <fullName evidence="1">Uncharacterized protein</fullName>
    </submittedName>
</protein>